<dbReference type="Gene3D" id="1.50.10.10">
    <property type="match status" value="1"/>
</dbReference>
<gene>
    <name evidence="3" type="ORF">J2851_001168</name>
</gene>
<feature type="domain" description="Trehalase-like N-terminal" evidence="2">
    <location>
        <begin position="3"/>
        <end position="156"/>
    </location>
</feature>
<dbReference type="InterPro" id="IPR011613">
    <property type="entry name" value="GH15-like"/>
</dbReference>
<dbReference type="PANTHER" id="PTHR31616:SF0">
    <property type="entry name" value="GLUCAN 1,4-ALPHA-GLUCOSIDASE"/>
    <property type="match status" value="1"/>
</dbReference>
<dbReference type="RefSeq" id="WP_209764872.1">
    <property type="nucleotide sequence ID" value="NZ_JAGINP010000003.1"/>
</dbReference>
<dbReference type="InterPro" id="IPR045582">
    <property type="entry name" value="Trehalase-like_N"/>
</dbReference>
<dbReference type="InterPro" id="IPR012341">
    <property type="entry name" value="6hp_glycosidase-like_sf"/>
</dbReference>
<comment type="caution">
    <text evidence="3">The sequence shown here is derived from an EMBL/GenBank/DDBJ whole genome shotgun (WGS) entry which is preliminary data.</text>
</comment>
<reference evidence="3 4" key="1">
    <citation type="submission" date="2021-03" db="EMBL/GenBank/DDBJ databases">
        <title>Genomic Encyclopedia of Type Strains, Phase III (KMG-III): the genomes of soil and plant-associated and newly described type strains.</title>
        <authorList>
            <person name="Whitman W."/>
        </authorList>
    </citation>
    <scope>NUCLEOTIDE SEQUENCE [LARGE SCALE GENOMIC DNA]</scope>
    <source>
        <strain evidence="3 4">IMMIB AFH-6</strain>
    </source>
</reference>
<dbReference type="Pfam" id="PF00723">
    <property type="entry name" value="Glyco_hydro_15"/>
    <property type="match status" value="1"/>
</dbReference>
<protein>
    <submittedName>
        <fullName evidence="3">GH15 family glucan-1,4-alpha-glucosidase</fullName>
    </submittedName>
</protein>
<evidence type="ECO:0000259" key="1">
    <source>
        <dbReference type="Pfam" id="PF00723"/>
    </source>
</evidence>
<name>A0ABS4SFR7_9PROT</name>
<evidence type="ECO:0000259" key="2">
    <source>
        <dbReference type="Pfam" id="PF19291"/>
    </source>
</evidence>
<dbReference type="InterPro" id="IPR008928">
    <property type="entry name" value="6-hairpin_glycosidase_sf"/>
</dbReference>
<dbReference type="PANTHER" id="PTHR31616">
    <property type="entry name" value="TREHALASE"/>
    <property type="match status" value="1"/>
</dbReference>
<feature type="domain" description="GH15-like" evidence="1">
    <location>
        <begin position="222"/>
        <end position="585"/>
    </location>
</feature>
<dbReference type="EMBL" id="JAGINP010000003">
    <property type="protein sequence ID" value="MBP2291419.1"/>
    <property type="molecule type" value="Genomic_DNA"/>
</dbReference>
<organism evidence="3 4">
    <name type="scientific">Azospirillum rugosum</name>
    <dbReference type="NCBI Taxonomy" id="416170"/>
    <lineage>
        <taxon>Bacteria</taxon>
        <taxon>Pseudomonadati</taxon>
        <taxon>Pseudomonadota</taxon>
        <taxon>Alphaproteobacteria</taxon>
        <taxon>Rhodospirillales</taxon>
        <taxon>Azospirillaceae</taxon>
        <taxon>Azospirillum</taxon>
    </lineage>
</organism>
<accession>A0ABS4SFR7</accession>
<evidence type="ECO:0000313" key="3">
    <source>
        <dbReference type="EMBL" id="MBP2291419.1"/>
    </source>
</evidence>
<dbReference type="Pfam" id="PF19291">
    <property type="entry name" value="TREH_N"/>
    <property type="match status" value="1"/>
</dbReference>
<proteinExistence type="predicted"/>
<evidence type="ECO:0000313" key="4">
    <source>
        <dbReference type="Proteomes" id="UP000781958"/>
    </source>
</evidence>
<keyword evidence="4" id="KW-1185">Reference proteome</keyword>
<dbReference type="Proteomes" id="UP000781958">
    <property type="component" value="Unassembled WGS sequence"/>
</dbReference>
<dbReference type="SUPFAM" id="SSF48208">
    <property type="entry name" value="Six-hairpin glycosidases"/>
    <property type="match status" value="1"/>
</dbReference>
<sequence length="607" mass="67583">MPSRIEDYALLGDCETAALVSRDGSIDWLCWPRFDSEACFAALLGTPEHGRWQLRPHNASSDAGAKPVRRYRGDSLVLETEYETAEGAVTVVDFMPPRGQASDIVRIVRGRRGRVPMRMEMTIRFDYGCTVPWVSRVGPQTLRAVAGPDMVTLRTPVLFRGEGLCTVSDFTVGEGESVPFVLTYSPSHLPPPEPVDPEAALCDTLQFWDDWCARCTFEGPWRDAVIRSLVTLKALTYRPTGGIVAAPTTSLPEKLGGVRNWDYRYCWLRDATLTLLALMNAGFYEEAQDWREWLMRAVAGSPNQIQIMYGIGGERRLQEWEVPWLPGYEGASPVRIGNAAAGQLQLDIYGELMDAVHQARLGGLGVTDQGWSLQCALIDHLATVWNQPDEGIWEVRGQSRHYTHSKVMAWVAVDRMLKSARKFGLKAPLDRWRALRDAIHQNVCEHGFSPEMNSFVQYYGARHVDAALLAIPLVGFLPITDPRVEGTIAAVEKHLLQDGFLLRYRTEEADDGLPDGEGVFLPCTLWLADAYVLQGRRDEAVALFERVLALCNDLGLLSEEYDTKAKRLVGNFPQAFSHIALVTTAHNLTRGAKPAKQRTQTNGNGGK</sequence>